<organism evidence="2 3">
    <name type="scientific">Candidatus Coproplasma avicola</name>
    <dbReference type="NCBI Taxonomy" id="2840744"/>
    <lineage>
        <taxon>Bacteria</taxon>
        <taxon>Bacillati</taxon>
        <taxon>Bacillota</taxon>
        <taxon>Clostridia</taxon>
        <taxon>Eubacteriales</taxon>
        <taxon>Candidatus Coproplasma</taxon>
    </lineage>
</organism>
<comment type="caution">
    <text evidence="2">The sequence shown here is derived from an EMBL/GenBank/DDBJ whole genome shotgun (WGS) entry which is preliminary data.</text>
</comment>
<dbReference type="AlphaFoldDB" id="A0A9D1E6F2"/>
<reference evidence="2" key="1">
    <citation type="submission" date="2020-10" db="EMBL/GenBank/DDBJ databases">
        <authorList>
            <person name="Gilroy R."/>
        </authorList>
    </citation>
    <scope>NUCLEOTIDE SEQUENCE</scope>
    <source>
        <strain evidence="2">ChiW16-3235</strain>
    </source>
</reference>
<feature type="transmembrane region" description="Helical" evidence="1">
    <location>
        <begin position="355"/>
        <end position="376"/>
    </location>
</feature>
<feature type="transmembrane region" description="Helical" evidence="1">
    <location>
        <begin position="190"/>
        <end position="210"/>
    </location>
</feature>
<protein>
    <submittedName>
        <fullName evidence="2">Uncharacterized protein</fullName>
    </submittedName>
</protein>
<evidence type="ECO:0000313" key="3">
    <source>
        <dbReference type="Proteomes" id="UP000823913"/>
    </source>
</evidence>
<evidence type="ECO:0000313" key="2">
    <source>
        <dbReference type="EMBL" id="HIR67196.1"/>
    </source>
</evidence>
<feature type="transmembrane region" description="Helical" evidence="1">
    <location>
        <begin position="282"/>
        <end position="307"/>
    </location>
</feature>
<keyword evidence="1" id="KW-0472">Membrane</keyword>
<feature type="transmembrane region" description="Helical" evidence="1">
    <location>
        <begin position="15"/>
        <end position="36"/>
    </location>
</feature>
<feature type="transmembrane region" description="Helical" evidence="1">
    <location>
        <begin position="162"/>
        <end position="183"/>
    </location>
</feature>
<proteinExistence type="predicted"/>
<gene>
    <name evidence="2" type="ORF">IAB94_03990</name>
</gene>
<dbReference type="Proteomes" id="UP000823913">
    <property type="component" value="Unassembled WGS sequence"/>
</dbReference>
<dbReference type="EMBL" id="DVHK01000084">
    <property type="protein sequence ID" value="HIR67196.1"/>
    <property type="molecule type" value="Genomic_DNA"/>
</dbReference>
<feature type="transmembrane region" description="Helical" evidence="1">
    <location>
        <begin position="48"/>
        <end position="74"/>
    </location>
</feature>
<sequence>MTTVKTKKSIKPAVVVTYVIATLALIAGWFIPIFGYGQGMDTMDMMMFWYVPAIINAFFNPYLGGNLIPGSYVGSHDLPEFAEFVSRIVKTVDIQILALMLMIYLLVTVLAIIFIIPVCIGKKEKKTSLTCAYIIEGAAIAALAILFLFATWEHDLTLTFNGYLNLVCVFGAVLLIIFIQCMVAKKSYGFLQVVMFLLSVLAFLVAMLSVEWVVVAACNRLGIGSGWWETMLNTINAGGALIVVDNTSHTGFNIFQTLVSSSYAGSEAIAIWSASNSITMNIANVCIIALFGILLLNGIIDFIALLAGNKNDKKGILLSHKGGKIVSLIRYLLALIIAVVLLACALADQDMNVGICLYLLMVVLLVMIIITIVRLARVPAQKRRANEQQAKSTTLDGDSLTAGSEEQIDLIDENPAPAYTAPSYGDLGPIDNSVFDVPAIPAAEEQQLSIEDAAATPAAAPEEQAAPEDASAPIVYTPRQVIYNGPTDEFIETLTTEEKIEFCKVFIDKSKGNLPAKMPEYEIGGSNDDFFPAIFINLGKFRALLSSGLLRKIYKHLNNK</sequence>
<accession>A0A9D1E6F2</accession>
<evidence type="ECO:0000256" key="1">
    <source>
        <dbReference type="SAM" id="Phobius"/>
    </source>
</evidence>
<feature type="transmembrane region" description="Helical" evidence="1">
    <location>
        <begin position="94"/>
        <end position="120"/>
    </location>
</feature>
<reference evidence="2" key="2">
    <citation type="journal article" date="2021" name="PeerJ">
        <title>Extensive microbial diversity within the chicken gut microbiome revealed by metagenomics and culture.</title>
        <authorList>
            <person name="Gilroy R."/>
            <person name="Ravi A."/>
            <person name="Getino M."/>
            <person name="Pursley I."/>
            <person name="Horton D.L."/>
            <person name="Alikhan N.F."/>
            <person name="Baker D."/>
            <person name="Gharbi K."/>
            <person name="Hall N."/>
            <person name="Watson M."/>
            <person name="Adriaenssens E.M."/>
            <person name="Foster-Nyarko E."/>
            <person name="Jarju S."/>
            <person name="Secka A."/>
            <person name="Antonio M."/>
            <person name="Oren A."/>
            <person name="Chaudhuri R.R."/>
            <person name="La Ragione R."/>
            <person name="Hildebrand F."/>
            <person name="Pallen M.J."/>
        </authorList>
    </citation>
    <scope>NUCLEOTIDE SEQUENCE</scope>
    <source>
        <strain evidence="2">ChiW16-3235</strain>
    </source>
</reference>
<feature type="transmembrane region" description="Helical" evidence="1">
    <location>
        <begin position="132"/>
        <end position="150"/>
    </location>
</feature>
<feature type="transmembrane region" description="Helical" evidence="1">
    <location>
        <begin position="328"/>
        <end position="349"/>
    </location>
</feature>
<keyword evidence="1" id="KW-1133">Transmembrane helix</keyword>
<keyword evidence="1" id="KW-0812">Transmembrane</keyword>
<name>A0A9D1E6F2_9FIRM</name>